<keyword evidence="3" id="KW-1133">Transmembrane helix</keyword>
<dbReference type="Proteomes" id="UP000646548">
    <property type="component" value="Unassembled WGS sequence"/>
</dbReference>
<dbReference type="Gene3D" id="3.10.100.10">
    <property type="entry name" value="Mannose-Binding Protein A, subunit A"/>
    <property type="match status" value="1"/>
</dbReference>
<evidence type="ECO:0000256" key="1">
    <source>
        <dbReference type="ARBA" id="ARBA00004401"/>
    </source>
</evidence>
<evidence type="ECO:0000256" key="2">
    <source>
        <dbReference type="SAM" id="MobiDB-lite"/>
    </source>
</evidence>
<feature type="domain" description="C-type lectin" evidence="4">
    <location>
        <begin position="200"/>
        <end position="302"/>
    </location>
</feature>
<gene>
    <name evidence="5" type="ORF">FQA47_012134</name>
</gene>
<dbReference type="SUPFAM" id="SSF56436">
    <property type="entry name" value="C-type lectin-like"/>
    <property type="match status" value="1"/>
</dbReference>
<evidence type="ECO:0000256" key="3">
    <source>
        <dbReference type="SAM" id="Phobius"/>
    </source>
</evidence>
<dbReference type="InterPro" id="IPR001304">
    <property type="entry name" value="C-type_lectin-like"/>
</dbReference>
<dbReference type="Pfam" id="PF00059">
    <property type="entry name" value="Lectin_C"/>
    <property type="match status" value="1"/>
</dbReference>
<proteinExistence type="predicted"/>
<comment type="caution">
    <text evidence="5">The sequence shown here is derived from an EMBL/GenBank/DDBJ whole genome shotgun (WGS) entry which is preliminary data.</text>
</comment>
<accession>A0A834FJ78</accession>
<feature type="transmembrane region" description="Helical" evidence="3">
    <location>
        <begin position="62"/>
        <end position="85"/>
    </location>
</feature>
<dbReference type="InterPro" id="IPR050828">
    <property type="entry name" value="C-type_lectin/matrix_domain"/>
</dbReference>
<protein>
    <submittedName>
        <fullName evidence="5">CD209 antigen-like protein B</fullName>
    </submittedName>
</protein>
<organism evidence="5 6">
    <name type="scientific">Oryzias melastigma</name>
    <name type="common">Marine medaka</name>
    <dbReference type="NCBI Taxonomy" id="30732"/>
    <lineage>
        <taxon>Eukaryota</taxon>
        <taxon>Metazoa</taxon>
        <taxon>Chordata</taxon>
        <taxon>Craniata</taxon>
        <taxon>Vertebrata</taxon>
        <taxon>Euteleostomi</taxon>
        <taxon>Actinopterygii</taxon>
        <taxon>Neopterygii</taxon>
        <taxon>Teleostei</taxon>
        <taxon>Neoteleostei</taxon>
        <taxon>Acanthomorphata</taxon>
        <taxon>Ovalentaria</taxon>
        <taxon>Atherinomorphae</taxon>
        <taxon>Beloniformes</taxon>
        <taxon>Adrianichthyidae</taxon>
        <taxon>Oryziinae</taxon>
        <taxon>Oryzias</taxon>
    </lineage>
</organism>
<comment type="subcellular location">
    <subcellularLocation>
        <location evidence="1">Cell membrane</location>
        <topology evidence="1">Single-pass type II membrane protein</topology>
    </subcellularLocation>
</comment>
<dbReference type="PANTHER" id="PTHR45710:SF28">
    <property type="entry name" value="C-TYPE LECTIN DOMAIN FAMILY 4 MEMBER C ISOFORM 1"/>
    <property type="match status" value="1"/>
</dbReference>
<dbReference type="AlphaFoldDB" id="A0A834FJ78"/>
<sequence length="302" mass="33868">MQEVPTKVEEEDKEKGADEPKLEVKTEEKADPEHYHNLMSPGEDVFAEAVKPRQGLPGSARLYCVISCMSVICLILLMVVIILAAKRTTCPDSCSSSTEANLGDHVDLGVSLTSPSPAILTTVQAKSRIYSGEEVTANNRVSTVNLEKLCTEHFRKTSHHGEKDTANNRKDPSMVKKLCSEHWRSICAGRKRCPYEWHTNGSYCFFLSTFTLTWDQSQSKCSSICGSLAVIPSQEVQNSLTEKGNLMYWIGLKKHQSAWQWVNNKTLEKSYWTRNPGDRDCALLKSTDPPEGNWIKESCQSF</sequence>
<dbReference type="EMBL" id="WKFB01000117">
    <property type="protein sequence ID" value="KAF6735139.1"/>
    <property type="molecule type" value="Genomic_DNA"/>
</dbReference>
<feature type="region of interest" description="Disordered" evidence="2">
    <location>
        <begin position="1"/>
        <end position="30"/>
    </location>
</feature>
<dbReference type="PROSITE" id="PS50041">
    <property type="entry name" value="C_TYPE_LECTIN_2"/>
    <property type="match status" value="1"/>
</dbReference>
<dbReference type="PANTHER" id="PTHR45710">
    <property type="entry name" value="C-TYPE LECTIN DOMAIN-CONTAINING PROTEIN 180"/>
    <property type="match status" value="1"/>
</dbReference>
<evidence type="ECO:0000313" key="5">
    <source>
        <dbReference type="EMBL" id="KAF6735139.1"/>
    </source>
</evidence>
<dbReference type="InterPro" id="IPR016187">
    <property type="entry name" value="CTDL_fold"/>
</dbReference>
<keyword evidence="3" id="KW-0472">Membrane</keyword>
<keyword evidence="3" id="KW-0812">Transmembrane</keyword>
<reference evidence="5" key="1">
    <citation type="journal article" name="BMC Genomics">
        <title>Long-read sequencing and de novo genome assembly of marine medaka (Oryzias melastigma).</title>
        <authorList>
            <person name="Liang P."/>
            <person name="Saqib H.S.A."/>
            <person name="Ni X."/>
            <person name="Shen Y."/>
        </authorList>
    </citation>
    <scope>NUCLEOTIDE SEQUENCE</scope>
    <source>
        <strain evidence="5">Bigg-433</strain>
    </source>
</reference>
<evidence type="ECO:0000259" key="4">
    <source>
        <dbReference type="PROSITE" id="PS50041"/>
    </source>
</evidence>
<dbReference type="SMART" id="SM00034">
    <property type="entry name" value="CLECT"/>
    <property type="match status" value="1"/>
</dbReference>
<name>A0A834FJ78_ORYME</name>
<evidence type="ECO:0000313" key="6">
    <source>
        <dbReference type="Proteomes" id="UP000646548"/>
    </source>
</evidence>
<dbReference type="InterPro" id="IPR016186">
    <property type="entry name" value="C-type_lectin-like/link_sf"/>
</dbReference>
<dbReference type="GO" id="GO:0005886">
    <property type="term" value="C:plasma membrane"/>
    <property type="evidence" value="ECO:0007669"/>
    <property type="project" value="UniProtKB-SubCell"/>
</dbReference>